<evidence type="ECO:0000259" key="1">
    <source>
        <dbReference type="Pfam" id="PF04101"/>
    </source>
</evidence>
<name>A0ABR9RVW4_9ACTN</name>
<dbReference type="Gene3D" id="3.40.50.2000">
    <property type="entry name" value="Glycogen Phosphorylase B"/>
    <property type="match status" value="1"/>
</dbReference>
<dbReference type="SUPFAM" id="SSF53756">
    <property type="entry name" value="UDP-Glycosyltransferase/glycogen phosphorylase"/>
    <property type="match status" value="1"/>
</dbReference>
<accession>A0ABR9RVW4</accession>
<feature type="domain" description="Glycosyl transferase family 28 C-terminal" evidence="1">
    <location>
        <begin position="233"/>
        <end position="277"/>
    </location>
</feature>
<evidence type="ECO:0000313" key="2">
    <source>
        <dbReference type="EMBL" id="MBE7325723.1"/>
    </source>
</evidence>
<dbReference type="InterPro" id="IPR007235">
    <property type="entry name" value="Glyco_trans_28_C"/>
</dbReference>
<dbReference type="EMBL" id="JADCSA010000015">
    <property type="protein sequence ID" value="MBE7325723.1"/>
    <property type="molecule type" value="Genomic_DNA"/>
</dbReference>
<dbReference type="Pfam" id="PF04101">
    <property type="entry name" value="Glyco_tran_28_C"/>
    <property type="match status" value="1"/>
</dbReference>
<reference evidence="2 3" key="1">
    <citation type="submission" date="2020-10" db="EMBL/GenBank/DDBJ databases">
        <title>Nocardioides sp. isolated from sludge.</title>
        <authorList>
            <person name="Zhang X."/>
        </authorList>
    </citation>
    <scope>NUCLEOTIDE SEQUENCE [LARGE SCALE GENOMIC DNA]</scope>
    <source>
        <strain evidence="2 3">Y6</strain>
    </source>
</reference>
<proteinExistence type="predicted"/>
<sequence length="340" mass="36622">MIGHYVHHHGSGHLHRAMTIAPHLPEPVTGLSSLPRPDGWQGDWVQLPRDDSDPVGYATADVTAGERLRWVPLQDDGLRERTHALSSWIERERPSAMLVDQSVEVTLTARLHGVPVVGFTAPGHRGDPAHTLGFDVCSALVGAWPEGCTDAMLPGVPERIRRRFTAVGGCSRFPVALPEHRPGPGRRAGRHVVVIAGDGGDSFSAPALERARASTPDWTWTVLSRRLGTWHPDPAALLATADVAVIHAGQNSVAEVASLRVPAVVVPQPRPFDEQVTTATVLSEGWPALVLDTLPDVGWSDVLEQAASLDGDAWQSWCDGRSAERVAALVRAVIHERRAA</sequence>
<keyword evidence="3" id="KW-1185">Reference proteome</keyword>
<gene>
    <name evidence="2" type="ORF">IEQ44_13805</name>
</gene>
<dbReference type="Proteomes" id="UP000756387">
    <property type="component" value="Unassembled WGS sequence"/>
</dbReference>
<comment type="caution">
    <text evidence="2">The sequence shown here is derived from an EMBL/GenBank/DDBJ whole genome shotgun (WGS) entry which is preliminary data.</text>
</comment>
<organism evidence="2 3">
    <name type="scientific">Nocardioides malaquae</name>
    <dbReference type="NCBI Taxonomy" id="2773426"/>
    <lineage>
        <taxon>Bacteria</taxon>
        <taxon>Bacillati</taxon>
        <taxon>Actinomycetota</taxon>
        <taxon>Actinomycetes</taxon>
        <taxon>Propionibacteriales</taxon>
        <taxon>Nocardioidaceae</taxon>
        <taxon>Nocardioides</taxon>
    </lineage>
</organism>
<evidence type="ECO:0000313" key="3">
    <source>
        <dbReference type="Proteomes" id="UP000756387"/>
    </source>
</evidence>
<protein>
    <recommendedName>
        <fullName evidence="1">Glycosyl transferase family 28 C-terminal domain-containing protein</fullName>
    </recommendedName>
</protein>
<dbReference type="RefSeq" id="WP_193639049.1">
    <property type="nucleotide sequence ID" value="NZ_JADCSA010000015.1"/>
</dbReference>